<reference evidence="11 12" key="1">
    <citation type="submission" date="2013-05" db="EMBL/GenBank/DDBJ databases">
        <title>Genome sequence of Streptomyces sparsogenes DSM 40356.</title>
        <authorList>
            <person name="Coyne S."/>
            <person name="Seebeck F.P."/>
        </authorList>
    </citation>
    <scope>NUCLEOTIDE SEQUENCE [LARGE SCALE GENOMIC DNA]</scope>
    <source>
        <strain evidence="11 12">DSM 40356</strain>
    </source>
</reference>
<feature type="compositionally biased region" description="Low complexity" evidence="8">
    <location>
        <begin position="467"/>
        <end position="479"/>
    </location>
</feature>
<evidence type="ECO:0000256" key="2">
    <source>
        <dbReference type="ARBA" id="ARBA00022527"/>
    </source>
</evidence>
<comment type="caution">
    <text evidence="11">The sequence shown here is derived from an EMBL/GenBank/DDBJ whole genome shotgun (WGS) entry which is preliminary data.</text>
</comment>
<evidence type="ECO:0000256" key="7">
    <source>
        <dbReference type="PROSITE-ProRule" id="PRU10141"/>
    </source>
</evidence>
<evidence type="ECO:0000256" key="5">
    <source>
        <dbReference type="ARBA" id="ARBA00022777"/>
    </source>
</evidence>
<feature type="binding site" evidence="7">
    <location>
        <position position="43"/>
    </location>
    <ligand>
        <name>ATP</name>
        <dbReference type="ChEBI" id="CHEBI:30616"/>
    </ligand>
</feature>
<keyword evidence="9" id="KW-1133">Transmembrane helix</keyword>
<keyword evidence="5 11" id="KW-0418">Kinase</keyword>
<dbReference type="GO" id="GO:0005524">
    <property type="term" value="F:ATP binding"/>
    <property type="evidence" value="ECO:0007669"/>
    <property type="project" value="UniProtKB-UniRule"/>
</dbReference>
<accession>A0A1R1SN09</accession>
<keyword evidence="12" id="KW-1185">Reference proteome</keyword>
<dbReference type="EMBL" id="ASQP01000143">
    <property type="protein sequence ID" value="OMI39686.1"/>
    <property type="molecule type" value="Genomic_DNA"/>
</dbReference>
<dbReference type="PROSITE" id="PS00108">
    <property type="entry name" value="PROTEIN_KINASE_ST"/>
    <property type="match status" value="1"/>
</dbReference>
<dbReference type="InterPro" id="IPR000719">
    <property type="entry name" value="Prot_kinase_dom"/>
</dbReference>
<dbReference type="PANTHER" id="PTHR43289">
    <property type="entry name" value="MITOGEN-ACTIVATED PROTEIN KINASE KINASE KINASE 20-RELATED"/>
    <property type="match status" value="1"/>
</dbReference>
<keyword evidence="6 7" id="KW-0067">ATP-binding</keyword>
<dbReference type="GO" id="GO:0004674">
    <property type="term" value="F:protein serine/threonine kinase activity"/>
    <property type="evidence" value="ECO:0007669"/>
    <property type="project" value="UniProtKB-KW"/>
</dbReference>
<feature type="region of interest" description="Disordered" evidence="8">
    <location>
        <begin position="460"/>
        <end position="479"/>
    </location>
</feature>
<feature type="domain" description="Protein kinase" evidence="10">
    <location>
        <begin position="14"/>
        <end position="274"/>
    </location>
</feature>
<keyword evidence="9" id="KW-0472">Membrane</keyword>
<evidence type="ECO:0000256" key="6">
    <source>
        <dbReference type="ARBA" id="ARBA00022840"/>
    </source>
</evidence>
<protein>
    <recommendedName>
        <fullName evidence="1">non-specific serine/threonine protein kinase</fullName>
        <ecNumber evidence="1">2.7.11.1</ecNumber>
    </recommendedName>
</protein>
<proteinExistence type="predicted"/>
<keyword evidence="2 11" id="KW-0723">Serine/threonine-protein kinase</keyword>
<dbReference type="PROSITE" id="PS50011">
    <property type="entry name" value="PROTEIN_KINASE_DOM"/>
    <property type="match status" value="1"/>
</dbReference>
<evidence type="ECO:0000256" key="1">
    <source>
        <dbReference type="ARBA" id="ARBA00012513"/>
    </source>
</evidence>
<dbReference type="CDD" id="cd14014">
    <property type="entry name" value="STKc_PknB_like"/>
    <property type="match status" value="1"/>
</dbReference>
<dbReference type="InterPro" id="IPR011009">
    <property type="entry name" value="Kinase-like_dom_sf"/>
</dbReference>
<gene>
    <name evidence="11" type="ORF">SPAR_09743</name>
</gene>
<dbReference type="Gene3D" id="1.10.510.10">
    <property type="entry name" value="Transferase(Phosphotransferase) domain 1"/>
    <property type="match status" value="1"/>
</dbReference>
<feature type="region of interest" description="Disordered" evidence="8">
    <location>
        <begin position="282"/>
        <end position="323"/>
    </location>
</feature>
<name>A0A1R1SN09_9ACTN</name>
<feature type="compositionally biased region" description="Low complexity" evidence="8">
    <location>
        <begin position="291"/>
        <end position="309"/>
    </location>
</feature>
<evidence type="ECO:0000259" key="10">
    <source>
        <dbReference type="PROSITE" id="PS50011"/>
    </source>
</evidence>
<evidence type="ECO:0000313" key="12">
    <source>
        <dbReference type="Proteomes" id="UP000186168"/>
    </source>
</evidence>
<dbReference type="PANTHER" id="PTHR43289:SF6">
    <property type="entry name" value="SERINE_THREONINE-PROTEIN KINASE NEKL-3"/>
    <property type="match status" value="1"/>
</dbReference>
<evidence type="ECO:0000256" key="3">
    <source>
        <dbReference type="ARBA" id="ARBA00022679"/>
    </source>
</evidence>
<keyword evidence="4 7" id="KW-0547">Nucleotide-binding</keyword>
<dbReference type="Gene3D" id="3.30.200.20">
    <property type="entry name" value="Phosphorylase Kinase, domain 1"/>
    <property type="match status" value="1"/>
</dbReference>
<dbReference type="SMART" id="SM00220">
    <property type="entry name" value="S_TKc"/>
    <property type="match status" value="1"/>
</dbReference>
<evidence type="ECO:0000313" key="11">
    <source>
        <dbReference type="EMBL" id="OMI39686.1"/>
    </source>
</evidence>
<dbReference type="InterPro" id="IPR008271">
    <property type="entry name" value="Ser/Thr_kinase_AS"/>
</dbReference>
<dbReference type="InterPro" id="IPR017441">
    <property type="entry name" value="Protein_kinase_ATP_BS"/>
</dbReference>
<dbReference type="SUPFAM" id="SSF56112">
    <property type="entry name" value="Protein kinase-like (PK-like)"/>
    <property type="match status" value="1"/>
</dbReference>
<dbReference type="PROSITE" id="PS00107">
    <property type="entry name" value="PROTEIN_KINASE_ATP"/>
    <property type="match status" value="1"/>
</dbReference>
<feature type="region of interest" description="Disordered" evidence="8">
    <location>
        <begin position="352"/>
        <end position="375"/>
    </location>
</feature>
<dbReference type="AlphaFoldDB" id="A0A1R1SN09"/>
<evidence type="ECO:0000256" key="9">
    <source>
        <dbReference type="SAM" id="Phobius"/>
    </source>
</evidence>
<evidence type="ECO:0000256" key="4">
    <source>
        <dbReference type="ARBA" id="ARBA00022741"/>
    </source>
</evidence>
<organism evidence="11 12">
    <name type="scientific">Streptomyces sparsogenes DSM 40356</name>
    <dbReference type="NCBI Taxonomy" id="1331668"/>
    <lineage>
        <taxon>Bacteria</taxon>
        <taxon>Bacillati</taxon>
        <taxon>Actinomycetota</taxon>
        <taxon>Actinomycetes</taxon>
        <taxon>Kitasatosporales</taxon>
        <taxon>Streptomycetaceae</taxon>
        <taxon>Streptomyces</taxon>
    </lineage>
</organism>
<evidence type="ECO:0000256" key="8">
    <source>
        <dbReference type="SAM" id="MobiDB-lite"/>
    </source>
</evidence>
<dbReference type="Proteomes" id="UP000186168">
    <property type="component" value="Unassembled WGS sequence"/>
</dbReference>
<keyword evidence="9" id="KW-0812">Transmembrane</keyword>
<dbReference type="EC" id="2.7.11.1" evidence="1"/>
<dbReference type="Pfam" id="PF00069">
    <property type="entry name" value="Pkinase"/>
    <property type="match status" value="1"/>
</dbReference>
<feature type="compositionally biased region" description="Basic and acidic residues" evidence="8">
    <location>
        <begin position="312"/>
        <end position="323"/>
    </location>
</feature>
<keyword evidence="3" id="KW-0808">Transferase</keyword>
<dbReference type="STRING" id="67365.GCA_001704635_07093"/>
<feature type="transmembrane region" description="Helical" evidence="9">
    <location>
        <begin position="327"/>
        <end position="348"/>
    </location>
</feature>
<sequence>MAGMERGTVIAGKYELVRRLGSGGMGEVWVGRDRDLHRDVAIKFVARDENLSPEVRKRFERESIAAAQISHPHVVVLYERGVHDGLRYMVMEHVDGITLAERVRDQRAMEPAPALDIARKICAALVAAHRAKIVHYDIKPSNVMLTADGGVKVVDFGIAGFAHTHTFTVASTTELTPAGTALYGAPEQFLDERGDERSDLYALGGVLFTLLTGQPPFTGRSGLSVIRRKLDEEAPALNRLRPDTPEAVNRLVSELLQRDPARRPQTAEAVHERLTELCASTAGSDARTETRVVTGVPPTPTKPATGTFGLRPPDEPQKGEKGEKRKLSLVLVATVAAFALGAGLSLLLTSGDDDGGSSPDKNKNSTKTPGVQAKPAVVPDLCDPLAKHPKLSEWVPNAKAVPNAKSVGGPAGSQTGVHCGFVGQEKKPDDTVEDYKLDVTVFGYKDDKAAGARFRSKLTAEGHSADSYPSPGEESYSSGSLLRGSHLFRAGPYLAQVDFEGYGGDITSGEVAEWVDGQLRAVSGG</sequence>